<proteinExistence type="predicted"/>
<evidence type="ECO:0000313" key="4">
    <source>
        <dbReference type="Proteomes" id="UP000293583"/>
    </source>
</evidence>
<dbReference type="PANTHER" id="PTHR43135:SF3">
    <property type="entry name" value="ALPHA-D-RIBOSE 1-METHYLPHOSPHONATE 5-TRIPHOSPHATE DIPHOSPHATASE"/>
    <property type="match status" value="1"/>
</dbReference>
<gene>
    <name evidence="3" type="ORF">EWU20_00175</name>
</gene>
<dbReference type="Gene3D" id="3.20.20.140">
    <property type="entry name" value="Metal-dependent hydrolases"/>
    <property type="match status" value="1"/>
</dbReference>
<dbReference type="InterPro" id="IPR006680">
    <property type="entry name" value="Amidohydro-rel"/>
</dbReference>
<keyword evidence="1" id="KW-0732">Signal</keyword>
<feature type="chain" id="PRO_5020422552" evidence="1">
    <location>
        <begin position="21"/>
        <end position="434"/>
    </location>
</feature>
<dbReference type="GO" id="GO:0016810">
    <property type="term" value="F:hydrolase activity, acting on carbon-nitrogen (but not peptide) bonds"/>
    <property type="evidence" value="ECO:0007669"/>
    <property type="project" value="InterPro"/>
</dbReference>
<dbReference type="RefSeq" id="WP_130922228.1">
    <property type="nucleotide sequence ID" value="NZ_SEWY01000001.1"/>
</dbReference>
<dbReference type="InterPro" id="IPR051781">
    <property type="entry name" value="Metallo-dep_Hydrolase"/>
</dbReference>
<dbReference type="SUPFAM" id="SSF51556">
    <property type="entry name" value="Metallo-dependent hydrolases"/>
    <property type="match status" value="1"/>
</dbReference>
<accession>A0A4Q9BFK0</accession>
<dbReference type="EMBL" id="SEWY01000001">
    <property type="protein sequence ID" value="TBH75020.1"/>
    <property type="molecule type" value="Genomic_DNA"/>
</dbReference>
<protein>
    <submittedName>
        <fullName evidence="3">Amidohydrolase</fullName>
    </submittedName>
</protein>
<dbReference type="InterPro" id="IPR032466">
    <property type="entry name" value="Metal_Hydrolase"/>
</dbReference>
<reference evidence="3 4" key="1">
    <citation type="submission" date="2019-02" db="EMBL/GenBank/DDBJ databases">
        <title>Genome of a new Bacteroidetes strain.</title>
        <authorList>
            <person name="Pitt A."/>
        </authorList>
    </citation>
    <scope>NUCLEOTIDE SEQUENCE [LARGE SCALE GENOMIC DNA]</scope>
    <source>
        <strain evidence="3 4">103A-SOEBACH</strain>
    </source>
</reference>
<keyword evidence="4" id="KW-1185">Reference proteome</keyword>
<dbReference type="Gene3D" id="2.30.40.10">
    <property type="entry name" value="Urease, subunit C, domain 1"/>
    <property type="match status" value="1"/>
</dbReference>
<organism evidence="3 4">
    <name type="scientific">Aquirufa antheringensis</name>
    <dbReference type="NCBI Taxonomy" id="2516559"/>
    <lineage>
        <taxon>Bacteria</taxon>
        <taxon>Pseudomonadati</taxon>
        <taxon>Bacteroidota</taxon>
        <taxon>Cytophagia</taxon>
        <taxon>Cytophagales</taxon>
        <taxon>Flectobacillaceae</taxon>
        <taxon>Aquirufa</taxon>
    </lineage>
</organism>
<evidence type="ECO:0000259" key="2">
    <source>
        <dbReference type="Pfam" id="PF01979"/>
    </source>
</evidence>
<dbReference type="Pfam" id="PF01979">
    <property type="entry name" value="Amidohydro_1"/>
    <property type="match status" value="1"/>
</dbReference>
<dbReference type="AlphaFoldDB" id="A0A4Q9BFK0"/>
<dbReference type="Proteomes" id="UP000293583">
    <property type="component" value="Unassembled WGS sequence"/>
</dbReference>
<evidence type="ECO:0000313" key="3">
    <source>
        <dbReference type="EMBL" id="TBH75020.1"/>
    </source>
</evidence>
<feature type="domain" description="Amidohydrolase-related" evidence="2">
    <location>
        <begin position="196"/>
        <end position="394"/>
    </location>
</feature>
<dbReference type="SUPFAM" id="SSF51338">
    <property type="entry name" value="Composite domain of metallo-dependent hydrolases"/>
    <property type="match status" value="1"/>
</dbReference>
<feature type="signal peptide" evidence="1">
    <location>
        <begin position="1"/>
        <end position="20"/>
    </location>
</feature>
<dbReference type="InterPro" id="IPR011059">
    <property type="entry name" value="Metal-dep_hydrolase_composite"/>
</dbReference>
<dbReference type="PANTHER" id="PTHR43135">
    <property type="entry name" value="ALPHA-D-RIBOSE 1-METHYLPHOSPHONATE 5-TRIPHOSPHATE DIPHOSPHATASE"/>
    <property type="match status" value="1"/>
</dbReference>
<evidence type="ECO:0000256" key="1">
    <source>
        <dbReference type="SAM" id="SignalP"/>
    </source>
</evidence>
<dbReference type="OrthoDB" id="783596at2"/>
<comment type="caution">
    <text evidence="3">The sequence shown here is derived from an EMBL/GenBank/DDBJ whole genome shotgun (WGS) entry which is preliminary data.</text>
</comment>
<sequence>MKKQIIYTLFFALSGLTAFAQETMHPSPAQSKTIVITGGTIHVGNGTIIENGTLVLEKGKIKTVSATPVTISGDVERIDATGKQVYPGLIAPNSSLGLVEFASTKSTIDIEELGEMNPNIRSIVAYNTDSKIINTVRSNGVLLAQITPQGGMIPGSSSVVQLDAWNWQDAAYAMDNGIHFKMPALINRPAVFQRRGANSDPVAAGLARLEEARSFFKEAKAYLNEKTHTSTNLKFEATRGLFDGSKPFFVHCDLVKEMLAAINFAKEFNFKLVLVGATDSWMIADILKENKVAVILGEIHSLPAAEDDAVDQPYKTPGMLQKAGVLFSMGFEGGDGNWRQRDLPFHAGTMSAYGMTKEEALSAITLNAAKILGISDRTGSIESGKDANLIISTGDVLDMRTSVLTHAFIQGRALNLDNKHSQLFERYKYKYNVK</sequence>
<name>A0A4Q9BFK0_9BACT</name>
<keyword evidence="3" id="KW-0378">Hydrolase</keyword>